<dbReference type="Pfam" id="PF05444">
    <property type="entry name" value="DUF753"/>
    <property type="match status" value="2"/>
</dbReference>
<protein>
    <recommendedName>
        <fullName evidence="1">DUF753 domain-containing protein</fullName>
    </recommendedName>
</protein>
<evidence type="ECO:0000259" key="1">
    <source>
        <dbReference type="Pfam" id="PF05444"/>
    </source>
</evidence>
<dbReference type="InterPro" id="IPR008472">
    <property type="entry name" value="DUF753"/>
</dbReference>
<dbReference type="OrthoDB" id="7730284at2759"/>
<evidence type="ECO:0000313" key="2">
    <source>
        <dbReference type="EMBL" id="KNC30368.1"/>
    </source>
</evidence>
<organism evidence="2 3">
    <name type="scientific">Lucilia cuprina</name>
    <name type="common">Green bottle fly</name>
    <name type="synonym">Australian sheep blowfly</name>
    <dbReference type="NCBI Taxonomy" id="7375"/>
    <lineage>
        <taxon>Eukaryota</taxon>
        <taxon>Metazoa</taxon>
        <taxon>Ecdysozoa</taxon>
        <taxon>Arthropoda</taxon>
        <taxon>Hexapoda</taxon>
        <taxon>Insecta</taxon>
        <taxon>Pterygota</taxon>
        <taxon>Neoptera</taxon>
        <taxon>Endopterygota</taxon>
        <taxon>Diptera</taxon>
        <taxon>Brachycera</taxon>
        <taxon>Muscomorpha</taxon>
        <taxon>Oestroidea</taxon>
        <taxon>Calliphoridae</taxon>
        <taxon>Luciliinae</taxon>
        <taxon>Lucilia</taxon>
    </lineage>
</organism>
<dbReference type="PANTHER" id="PTHR21721">
    <property type="entry name" value="GH09876P-RELATED"/>
    <property type="match status" value="1"/>
</dbReference>
<accession>A0A0L0CD98</accession>
<reference evidence="2 3" key="1">
    <citation type="journal article" date="2015" name="Nat. Commun.">
        <title>Lucilia cuprina genome unlocks parasitic fly biology to underpin future interventions.</title>
        <authorList>
            <person name="Anstead C.A."/>
            <person name="Korhonen P.K."/>
            <person name="Young N.D."/>
            <person name="Hall R.S."/>
            <person name="Jex A.R."/>
            <person name="Murali S.C."/>
            <person name="Hughes D.S."/>
            <person name="Lee S.F."/>
            <person name="Perry T."/>
            <person name="Stroehlein A.J."/>
            <person name="Ansell B.R."/>
            <person name="Breugelmans B."/>
            <person name="Hofmann A."/>
            <person name="Qu J."/>
            <person name="Dugan S."/>
            <person name="Lee S.L."/>
            <person name="Chao H."/>
            <person name="Dinh H."/>
            <person name="Han Y."/>
            <person name="Doddapaneni H.V."/>
            <person name="Worley K.C."/>
            <person name="Muzny D.M."/>
            <person name="Ioannidis P."/>
            <person name="Waterhouse R.M."/>
            <person name="Zdobnov E.M."/>
            <person name="James P.J."/>
            <person name="Bagnall N.H."/>
            <person name="Kotze A.C."/>
            <person name="Gibbs R.A."/>
            <person name="Richards S."/>
            <person name="Batterham P."/>
            <person name="Gasser R.B."/>
        </authorList>
    </citation>
    <scope>NUCLEOTIDE SEQUENCE [LARGE SCALE GENOMIC DNA]</scope>
    <source>
        <strain evidence="2 3">LS</strain>
        <tissue evidence="2">Full body</tissue>
    </source>
</reference>
<sequence>MEDFLYHCLHTIDRKMLVINFCDAIVCYKCDSISLEACATTLNETDLPYENCKSLQCTMSIVDSVTYRGCSDSTPTAGAAYKKYCSENLCNKGVYPPGRLKCYQCSGQQCDRVVGKPHPCPNHQEDDECYIDAIEIDQVYRGCRSNTNHTISTRAIFCDYNGCNNAPATSRLKCAQCDSKLGRGCKRDLVHKHNITQYDTCEMDVKINMNSSCFIYHNMDRVLRGCSDIMPEEVKDNMNRTLMCSGPDFCNTGNLETQQCLQCNSERGDENCRFDTTKVATSFCSSPEASSCYAVEYKNWHVERGCSVVPLNKPDKNREYECDIPKDCNRMPFTRCYKCTSEIDSNCAAWQRPGFLEIEECEIPAARCLVATFADGVTKRGCESQQLNCNHTSTAHCSLCEGSFCNRGPFPPERLHCYQCGSMENDCDAITKRDPLPCPLNELEPSNIGVQACFEYFSKRMGHIVRGCSSNGLEYYKCMLQQQPGCQLCNTNGCNKVLNEIE</sequence>
<proteinExistence type="predicted"/>
<feature type="domain" description="DUF753" evidence="1">
    <location>
        <begin position="335"/>
        <end position="406"/>
    </location>
</feature>
<keyword evidence="3" id="KW-1185">Reference proteome</keyword>
<dbReference type="Proteomes" id="UP000037069">
    <property type="component" value="Unassembled WGS sequence"/>
</dbReference>
<name>A0A0L0CD98_LUCCU</name>
<feature type="domain" description="DUF753" evidence="1">
    <location>
        <begin position="416"/>
        <end position="495"/>
    </location>
</feature>
<dbReference type="PANTHER" id="PTHR21721:SF27">
    <property type="entry name" value="GH09876P"/>
    <property type="match status" value="1"/>
</dbReference>
<dbReference type="EMBL" id="JRES01000536">
    <property type="protein sequence ID" value="KNC30368.1"/>
    <property type="molecule type" value="Genomic_DNA"/>
</dbReference>
<comment type="caution">
    <text evidence="2">The sequence shown here is derived from an EMBL/GenBank/DDBJ whole genome shotgun (WGS) entry which is preliminary data.</text>
</comment>
<dbReference type="AlphaFoldDB" id="A0A0L0CD98"/>
<dbReference type="OMA" id="TRCYRCS"/>
<gene>
    <name evidence="2" type="ORF">FF38_03928</name>
</gene>
<evidence type="ECO:0000313" key="3">
    <source>
        <dbReference type="Proteomes" id="UP000037069"/>
    </source>
</evidence>